<evidence type="ECO:0000313" key="3">
    <source>
        <dbReference type="Proteomes" id="UP000266340"/>
    </source>
</evidence>
<dbReference type="Proteomes" id="UP000266340">
    <property type="component" value="Unassembled WGS sequence"/>
</dbReference>
<keyword evidence="1 2" id="KW-0808">Transferase</keyword>
<dbReference type="EMBL" id="QXJM01000015">
    <property type="protein sequence ID" value="RIE05170.1"/>
    <property type="molecule type" value="Genomic_DNA"/>
</dbReference>
<proteinExistence type="predicted"/>
<dbReference type="InterPro" id="IPR004165">
    <property type="entry name" value="CoA_trans_fam_I"/>
</dbReference>
<dbReference type="Gene3D" id="3.40.1080.10">
    <property type="entry name" value="Glutaconate Coenzyme A-transferase"/>
    <property type="match status" value="1"/>
</dbReference>
<dbReference type="InterPro" id="IPR037171">
    <property type="entry name" value="NagB/RpiA_transferase-like"/>
</dbReference>
<name>A0A398CSI4_9BACL</name>
<protein>
    <submittedName>
        <fullName evidence="2">CoA transferase subunit A</fullName>
    </submittedName>
</protein>
<dbReference type="GO" id="GO:0008410">
    <property type="term" value="F:CoA-transferase activity"/>
    <property type="evidence" value="ECO:0007669"/>
    <property type="project" value="InterPro"/>
</dbReference>
<gene>
    <name evidence="2" type="ORF">D3H35_02030</name>
</gene>
<dbReference type="PANTHER" id="PTHR13707">
    <property type="entry name" value="KETOACID-COENZYME A TRANSFERASE"/>
    <property type="match status" value="1"/>
</dbReference>
<dbReference type="Pfam" id="PF01144">
    <property type="entry name" value="CoA_trans"/>
    <property type="match status" value="1"/>
</dbReference>
<reference evidence="2 3" key="1">
    <citation type="submission" date="2018-09" db="EMBL/GenBank/DDBJ databases">
        <title>Cohnella cavernae sp. nov., isolated from a karst cave.</title>
        <authorList>
            <person name="Zhu H."/>
        </authorList>
    </citation>
    <scope>NUCLEOTIDE SEQUENCE [LARGE SCALE GENOMIC DNA]</scope>
    <source>
        <strain evidence="2 3">K2E09-144</strain>
    </source>
</reference>
<accession>A0A398CSI4</accession>
<keyword evidence="3" id="KW-1185">Reference proteome</keyword>
<evidence type="ECO:0000256" key="1">
    <source>
        <dbReference type="ARBA" id="ARBA00022679"/>
    </source>
</evidence>
<dbReference type="SMART" id="SM00882">
    <property type="entry name" value="CoA_trans"/>
    <property type="match status" value="1"/>
</dbReference>
<comment type="caution">
    <text evidence="2">The sequence shown here is derived from an EMBL/GenBank/DDBJ whole genome shotgun (WGS) entry which is preliminary data.</text>
</comment>
<evidence type="ECO:0000313" key="2">
    <source>
        <dbReference type="EMBL" id="RIE05170.1"/>
    </source>
</evidence>
<dbReference type="Gene3D" id="3.30.30.40">
    <property type="match status" value="1"/>
</dbReference>
<organism evidence="2 3">
    <name type="scientific">Cohnella faecalis</name>
    <dbReference type="NCBI Taxonomy" id="2315694"/>
    <lineage>
        <taxon>Bacteria</taxon>
        <taxon>Bacillati</taxon>
        <taxon>Bacillota</taxon>
        <taxon>Bacilli</taxon>
        <taxon>Bacillales</taxon>
        <taxon>Paenibacillaceae</taxon>
        <taxon>Cohnella</taxon>
    </lineage>
</organism>
<sequence length="299" mass="31970">MNGRDEDGAGKEDFRVKNRGFSSKFVSMEEAAKLVEDSAELAMTGHMEMSPMSFIRELIRSGKRSLKLVCVGSAAINADLLIGAGAVERVEYSQITLGEHGLAPHFRRAFETGRISGLEHACPTMAAALQAGASGIPFMPVRGLIGTDYMNVRDDFRAITNPFDEKETIAVVPALRPDVAVFHAFQADVDGNVLASSSQNNRLLAQAAKRTIVTVEEVVGRGELSLGSGSFIPSLYLSAVVHAPNGAYPTGCPGYYAQDAAYVRDYAAASKSEQAFESYLSKMVRDPGNRDAIGTAVPS</sequence>
<dbReference type="AlphaFoldDB" id="A0A398CSI4"/>
<dbReference type="SUPFAM" id="SSF100950">
    <property type="entry name" value="NagB/RpiA/CoA transferase-like"/>
    <property type="match status" value="1"/>
</dbReference>
<dbReference type="PANTHER" id="PTHR13707:SF60">
    <property type="entry name" value="ACETATE COA-TRANSFERASE SUBUNIT ALPHA"/>
    <property type="match status" value="1"/>
</dbReference>